<evidence type="ECO:0000313" key="1">
    <source>
        <dbReference type="EMBL" id="KAI4333187.1"/>
    </source>
</evidence>
<sequence>MEKHNNQEKKQTWGTWEELLLASAVNRHGFKDWDTIAMEVQTRTTLPHLLTTARNCEQKFQDLKRRFTTQCNNDVPNGTDKVDHVPWLEELRKLRVAELRREVQRYDVSILSLQLKVKEMVEDRERSLKENEGKDDEKPDLSNSGEQNPKGDNKAGEEAEPEPASSELVRLDNGNKPPIGDESDRENQSVNESNSTGSRFERGKIEEDNVKLDKEKEPPPICTGSKEPNPVGRKGNPVGEESNNGSYDTAAKVLTCESLPPSEEHKVDDLSELSDSMAHSRDGERGTRESSEVQSSASLTRKRKTRRRKEVSGGTICEELTENEEVSVKSQPLVGVLELIKGHEHISLLERRLESQESDKYKNIVRQHVDLEIIQSRLRKGEYSSSVHLFFRDLLLLLGNAVVFFPKDSTESRTAQQLRRLVTNEIKNHIQTQSDDPIPPKPDPITPNPTAQPKPDSLLSEDKCSTPILVCTKRSSMSKPSPANVAQKSDAPSNENKKPALAIKQPVKPSSSDSDDEPPKVKEKPATRARSLRRSSNNNLSSSNPSKKLRSGPNPKSGSASKPESTPKNDKSKVDSTSDKKRSAAADFLKRIKRNGTAEALRSGGGNGSSSGSRGGGGGSGKEQKKIGNGGKGDKGKETASRNNGGGRKNENANSSQSKRSVGRPPKRVAETSAKRGRETSGGKDKRPKKRSRR</sequence>
<accession>A0ACB9N9Z3</accession>
<reference evidence="1 2" key="1">
    <citation type="journal article" date="2022" name="DNA Res.">
        <title>Chromosomal-level genome assembly of the orchid tree Bauhinia variegata (Leguminosae; Cercidoideae) supports the allotetraploid origin hypothesis of Bauhinia.</title>
        <authorList>
            <person name="Zhong Y."/>
            <person name="Chen Y."/>
            <person name="Zheng D."/>
            <person name="Pang J."/>
            <person name="Liu Y."/>
            <person name="Luo S."/>
            <person name="Meng S."/>
            <person name="Qian L."/>
            <person name="Wei D."/>
            <person name="Dai S."/>
            <person name="Zhou R."/>
        </authorList>
    </citation>
    <scope>NUCLEOTIDE SEQUENCE [LARGE SCALE GENOMIC DNA]</scope>
    <source>
        <strain evidence="1">BV-YZ2020</strain>
    </source>
</reference>
<evidence type="ECO:0000313" key="2">
    <source>
        <dbReference type="Proteomes" id="UP000828941"/>
    </source>
</evidence>
<protein>
    <submittedName>
        <fullName evidence="1">Uncharacterized protein</fullName>
    </submittedName>
</protein>
<proteinExistence type="predicted"/>
<dbReference type="Proteomes" id="UP000828941">
    <property type="component" value="Chromosome 7"/>
</dbReference>
<dbReference type="EMBL" id="CM039432">
    <property type="protein sequence ID" value="KAI4333187.1"/>
    <property type="molecule type" value="Genomic_DNA"/>
</dbReference>
<comment type="caution">
    <text evidence="1">The sequence shown here is derived from an EMBL/GenBank/DDBJ whole genome shotgun (WGS) entry which is preliminary data.</text>
</comment>
<name>A0ACB9N9Z3_BAUVA</name>
<gene>
    <name evidence="1" type="ORF">L6164_018025</name>
</gene>
<organism evidence="1 2">
    <name type="scientific">Bauhinia variegata</name>
    <name type="common">Purple orchid tree</name>
    <name type="synonym">Phanera variegata</name>
    <dbReference type="NCBI Taxonomy" id="167791"/>
    <lineage>
        <taxon>Eukaryota</taxon>
        <taxon>Viridiplantae</taxon>
        <taxon>Streptophyta</taxon>
        <taxon>Embryophyta</taxon>
        <taxon>Tracheophyta</taxon>
        <taxon>Spermatophyta</taxon>
        <taxon>Magnoliopsida</taxon>
        <taxon>eudicotyledons</taxon>
        <taxon>Gunneridae</taxon>
        <taxon>Pentapetalae</taxon>
        <taxon>rosids</taxon>
        <taxon>fabids</taxon>
        <taxon>Fabales</taxon>
        <taxon>Fabaceae</taxon>
        <taxon>Cercidoideae</taxon>
        <taxon>Cercideae</taxon>
        <taxon>Bauhiniinae</taxon>
        <taxon>Bauhinia</taxon>
    </lineage>
</organism>
<keyword evidence="2" id="KW-1185">Reference proteome</keyword>